<proteinExistence type="predicted"/>
<reference evidence="2" key="1">
    <citation type="journal article" date="2014" name="Front. Microbiol.">
        <title>High frequency of phylogenetically diverse reductive dehalogenase-homologous genes in deep subseafloor sedimentary metagenomes.</title>
        <authorList>
            <person name="Kawai M."/>
            <person name="Futagami T."/>
            <person name="Toyoda A."/>
            <person name="Takaki Y."/>
            <person name="Nishi S."/>
            <person name="Hori S."/>
            <person name="Arai W."/>
            <person name="Tsubouchi T."/>
            <person name="Morono Y."/>
            <person name="Uchiyama I."/>
            <person name="Ito T."/>
            <person name="Fujiyama A."/>
            <person name="Inagaki F."/>
            <person name="Takami H."/>
        </authorList>
    </citation>
    <scope>NUCLEOTIDE SEQUENCE</scope>
    <source>
        <strain evidence="2">Expedition CK06-06</strain>
    </source>
</reference>
<feature type="domain" description="4Fe4S-binding SPASM" evidence="1">
    <location>
        <begin position="57"/>
        <end position="130"/>
    </location>
</feature>
<dbReference type="Gene3D" id="3.20.20.70">
    <property type="entry name" value="Aldolase class I"/>
    <property type="match status" value="1"/>
</dbReference>
<dbReference type="Pfam" id="PF13186">
    <property type="entry name" value="SPASM"/>
    <property type="match status" value="1"/>
</dbReference>
<evidence type="ECO:0000313" key="2">
    <source>
        <dbReference type="EMBL" id="GAH15723.1"/>
    </source>
</evidence>
<dbReference type="SUPFAM" id="SSF102114">
    <property type="entry name" value="Radical SAM enzymes"/>
    <property type="match status" value="1"/>
</dbReference>
<dbReference type="InterPro" id="IPR023885">
    <property type="entry name" value="4Fe4S-binding_SPASM_dom"/>
</dbReference>
<dbReference type="InterPro" id="IPR058240">
    <property type="entry name" value="rSAM_sf"/>
</dbReference>
<dbReference type="CDD" id="cd21109">
    <property type="entry name" value="SPASM"/>
    <property type="match status" value="1"/>
</dbReference>
<evidence type="ECO:0000259" key="1">
    <source>
        <dbReference type="Pfam" id="PF13186"/>
    </source>
</evidence>
<dbReference type="InterPro" id="IPR013785">
    <property type="entry name" value="Aldolase_TIM"/>
</dbReference>
<feature type="non-terminal residue" evidence="2">
    <location>
        <position position="1"/>
    </location>
</feature>
<dbReference type="EMBL" id="BART01036918">
    <property type="protein sequence ID" value="GAH15723.1"/>
    <property type="molecule type" value="Genomic_DNA"/>
</dbReference>
<organism evidence="2">
    <name type="scientific">marine sediment metagenome</name>
    <dbReference type="NCBI Taxonomy" id="412755"/>
    <lineage>
        <taxon>unclassified sequences</taxon>
        <taxon>metagenomes</taxon>
        <taxon>ecological metagenomes</taxon>
    </lineage>
</organism>
<gene>
    <name evidence="2" type="ORF">S01H4_62033</name>
</gene>
<feature type="non-terminal residue" evidence="2">
    <location>
        <position position="163"/>
    </location>
</feature>
<protein>
    <recommendedName>
        <fullName evidence="1">4Fe4S-binding SPASM domain-containing protein</fullName>
    </recommendedName>
</protein>
<accession>X1F4J5</accession>
<dbReference type="AlphaFoldDB" id="X1F4J5"/>
<sequence>AELGIIFNQREAFIDNPDWLPSYRKREIKIGVSIQNKIRDIVQAFNPKKREMKKSSCAWHYSYSVVNADGSVSPCCMPWEQEHDFGNIEPGLISFAGIWNNNKFRKSRSVFAHKPIKGLYQVNTICLQCPYGENLQDLYSPLDVEVINQFDRVYGDSDSVLKQ</sequence>
<comment type="caution">
    <text evidence="2">The sequence shown here is derived from an EMBL/GenBank/DDBJ whole genome shotgun (WGS) entry which is preliminary data.</text>
</comment>
<name>X1F4J5_9ZZZZ</name>